<dbReference type="Pfam" id="PF03097">
    <property type="entry name" value="BRO1"/>
    <property type="match status" value="1"/>
</dbReference>
<dbReference type="SMART" id="SM01041">
    <property type="entry name" value="BRO1"/>
    <property type="match status" value="1"/>
</dbReference>
<dbReference type="PANTHER" id="PTHR23030:SF30">
    <property type="entry name" value="TYROSINE-PROTEIN PHOSPHATASE NON-RECEPTOR TYPE 23"/>
    <property type="match status" value="1"/>
</dbReference>
<accession>A0A8J5L5J1</accession>
<evidence type="ECO:0000256" key="4">
    <source>
        <dbReference type="ARBA" id="ARBA00022753"/>
    </source>
</evidence>
<evidence type="ECO:0000256" key="5">
    <source>
        <dbReference type="SAM" id="Coils"/>
    </source>
</evidence>
<dbReference type="InterPro" id="IPR038499">
    <property type="entry name" value="BRO1_sf"/>
</dbReference>
<evidence type="ECO:0000256" key="2">
    <source>
        <dbReference type="ARBA" id="ARBA00004496"/>
    </source>
</evidence>
<dbReference type="PANTHER" id="PTHR23030">
    <property type="entry name" value="PCD6 INTERACTING PROTEIN-RELATED"/>
    <property type="match status" value="1"/>
</dbReference>
<name>A0A8J5L5J1_ZINOF</name>
<feature type="coiled-coil region" evidence="5">
    <location>
        <begin position="564"/>
        <end position="591"/>
    </location>
</feature>
<dbReference type="InterPro" id="IPR004328">
    <property type="entry name" value="BRO1_dom"/>
</dbReference>
<feature type="region of interest" description="Disordered" evidence="6">
    <location>
        <begin position="764"/>
        <end position="806"/>
    </location>
</feature>
<evidence type="ECO:0000313" key="8">
    <source>
        <dbReference type="EMBL" id="KAG6501821.1"/>
    </source>
</evidence>
<protein>
    <recommendedName>
        <fullName evidence="7">BRO1 domain-containing protein</fullName>
    </recommendedName>
</protein>
<dbReference type="Gene3D" id="1.20.120.560">
    <property type="entry name" value="alix/aip1 in complex with the ypdl late domain"/>
    <property type="match status" value="1"/>
</dbReference>
<evidence type="ECO:0000259" key="7">
    <source>
        <dbReference type="PROSITE" id="PS51180"/>
    </source>
</evidence>
<dbReference type="Proteomes" id="UP000734854">
    <property type="component" value="Unassembled WGS sequence"/>
</dbReference>
<dbReference type="AlphaFoldDB" id="A0A8J5L5J1"/>
<evidence type="ECO:0000313" key="9">
    <source>
        <dbReference type="Proteomes" id="UP000734854"/>
    </source>
</evidence>
<keyword evidence="4" id="KW-0967">Endosome</keyword>
<dbReference type="Pfam" id="PF13949">
    <property type="entry name" value="ALIX_LYPXL_bnd"/>
    <property type="match status" value="2"/>
</dbReference>
<keyword evidence="5" id="KW-0175">Coiled coil</keyword>
<keyword evidence="9" id="KW-1185">Reference proteome</keyword>
<feature type="compositionally biased region" description="Pro residues" evidence="6">
    <location>
        <begin position="901"/>
        <end position="914"/>
    </location>
</feature>
<evidence type="ECO:0000256" key="6">
    <source>
        <dbReference type="SAM" id="MobiDB-lite"/>
    </source>
</evidence>
<dbReference type="Gene3D" id="1.25.40.280">
    <property type="entry name" value="alix/aip1 like domains"/>
    <property type="match status" value="1"/>
</dbReference>
<feature type="region of interest" description="Disordered" evidence="6">
    <location>
        <begin position="844"/>
        <end position="922"/>
    </location>
</feature>
<dbReference type="GO" id="GO:0005768">
    <property type="term" value="C:endosome"/>
    <property type="evidence" value="ECO:0007669"/>
    <property type="project" value="UniProtKB-SubCell"/>
</dbReference>
<feature type="domain" description="BRO1" evidence="7">
    <location>
        <begin position="9"/>
        <end position="409"/>
    </location>
</feature>
<dbReference type="GO" id="GO:0043328">
    <property type="term" value="P:protein transport to vacuole involved in ubiquitin-dependent protein catabolic process via the multivesicular body sorting pathway"/>
    <property type="evidence" value="ECO:0007669"/>
    <property type="project" value="TreeGrafter"/>
</dbReference>
<dbReference type="InterPro" id="IPR025304">
    <property type="entry name" value="ALIX_V_dom"/>
</dbReference>
<keyword evidence="3" id="KW-0963">Cytoplasm</keyword>
<organism evidence="8 9">
    <name type="scientific">Zingiber officinale</name>
    <name type="common">Ginger</name>
    <name type="synonym">Amomum zingiber</name>
    <dbReference type="NCBI Taxonomy" id="94328"/>
    <lineage>
        <taxon>Eukaryota</taxon>
        <taxon>Viridiplantae</taxon>
        <taxon>Streptophyta</taxon>
        <taxon>Embryophyta</taxon>
        <taxon>Tracheophyta</taxon>
        <taxon>Spermatophyta</taxon>
        <taxon>Magnoliopsida</taxon>
        <taxon>Liliopsida</taxon>
        <taxon>Zingiberales</taxon>
        <taxon>Zingiberaceae</taxon>
        <taxon>Zingiber</taxon>
    </lineage>
</organism>
<comment type="caution">
    <text evidence="8">The sequence shown here is derived from an EMBL/GenBank/DDBJ whole genome shotgun (WGS) entry which is preliminary data.</text>
</comment>
<comment type="subcellular location">
    <subcellularLocation>
        <location evidence="2">Cytoplasm</location>
    </subcellularLocation>
    <subcellularLocation>
        <location evidence="1">Endosome</location>
    </subcellularLocation>
</comment>
<dbReference type="PROSITE" id="PS51180">
    <property type="entry name" value="BRO1"/>
    <property type="match status" value="1"/>
</dbReference>
<feature type="coiled-coil region" evidence="5">
    <location>
        <begin position="444"/>
        <end position="474"/>
    </location>
</feature>
<sequence>MSYSAASNVLLAVNEKKTIAVDLYRPLRNYIASTFSERDAQDAEDDLQTVRKLRLDLEAGFSTSLELRRDLLISYLRALASIEPRFPISPDRSHVSSLTFTWFDAFRPNKKAALPSIHLEKAAVLFNLGAVYSQIAVAADRTSASGLKQACNALQSAAGAFSFLKDRVAAKAVAAGGTIDLSVECTVMLEKLMLAQAQECFFQKVIGDAKPPGLCSKVARQVGIYYEEAYAALNASLLNQHFDRTWMSHVQLKAAQFYSEACYQYSLELHEKEEIAEEIARLKIGISALTDAKKSAKGVASPSLDAVKKLDTNMNNNLERAVKENDRVYLMRIPAASSLSALPTASLVKPTSLGEVLDASEEKFFSKLVPDSHTKAFSKYTDMADNIIRIQLEKLQQGSEITRVKLKELDLPDSILSLEGNIGLPFDLKEDVEVVQISGGPSGLETEIQQLKDLRRINQELLAQSEELLQKEADTDAQFRSQFGTRWTRPESNTLTKNIQDKLHRFTVNLKQAADTDARVEREVRDAVEFLAILDHRPIESTLPSLARPIISLDGNEDSIVGALKQSLRQLENLGAQRAGLEDMLKEMKMKDNILPKLMASTVSQEDLFKKEISKYDQICEEISQNINAQEQLLLQIQSENDQFAAMFNLEDYKVLVVRADPSMGWGSSIALRRLSSAWCREIISARDVARNKSYKQIAAAVAKYREIKENINEGMKFYVTLQDALMNVKQQCSDFYMTRNTQCRETIEQVQRQIAGLNFASEGETSYNFPSRQSNSPSPQPPEPQRTPLLSHPTPNPQTPMEQPEHGYFDRFAAQPNHQIASPSLAPPLYNYIAEQPRPGYSHPYPAYATPQPPPYYASGSKYQHPQQVPSHEYRQPAYPGWHGPYHNAYQQQPGGPGSYPAPPYSVPAPYPPQQGSHHRP</sequence>
<dbReference type="Gene3D" id="1.20.140.50">
    <property type="entry name" value="alix/aip1 like domains"/>
    <property type="match status" value="1"/>
</dbReference>
<evidence type="ECO:0000256" key="1">
    <source>
        <dbReference type="ARBA" id="ARBA00004177"/>
    </source>
</evidence>
<proteinExistence type="predicted"/>
<reference evidence="8 9" key="1">
    <citation type="submission" date="2020-08" db="EMBL/GenBank/DDBJ databases">
        <title>Plant Genome Project.</title>
        <authorList>
            <person name="Zhang R.-G."/>
        </authorList>
    </citation>
    <scope>NUCLEOTIDE SEQUENCE [LARGE SCALE GENOMIC DNA]</scope>
    <source>
        <tissue evidence="8">Rhizome</tissue>
    </source>
</reference>
<feature type="compositionally biased region" description="Polar residues" evidence="6">
    <location>
        <begin position="862"/>
        <end position="871"/>
    </location>
</feature>
<dbReference type="EMBL" id="JACMSC010000011">
    <property type="protein sequence ID" value="KAG6501821.1"/>
    <property type="molecule type" value="Genomic_DNA"/>
</dbReference>
<evidence type="ECO:0000256" key="3">
    <source>
        <dbReference type="ARBA" id="ARBA00022490"/>
    </source>
</evidence>
<gene>
    <name evidence="8" type="ORF">ZIOFF_041705</name>
</gene>
<dbReference type="CDD" id="cd09246">
    <property type="entry name" value="BRO1_Alix_like_1"/>
    <property type="match status" value="1"/>
</dbReference>